<dbReference type="SMART" id="SM01289">
    <property type="entry name" value="PYRIN"/>
    <property type="match status" value="1"/>
</dbReference>
<sequence>MAHEGSPETATEVILHCLEDLTVKQLKQFKMLLRDSSVKPGQRKIPAVRLENPDCMDIATDMIQYYGDRGAFEITQNLLERIPRNDLLDQFRSSMQKFVYSVSATLHLMSDEPG</sequence>
<dbReference type="Pfam" id="PF02758">
    <property type="entry name" value="PYRIN"/>
    <property type="match status" value="1"/>
</dbReference>
<dbReference type="EMBL" id="JANPWB010000012">
    <property type="protein sequence ID" value="KAJ1111739.1"/>
    <property type="molecule type" value="Genomic_DNA"/>
</dbReference>
<proteinExistence type="predicted"/>
<accession>A0AAV7NAN9</accession>
<dbReference type="Proteomes" id="UP001066276">
    <property type="component" value="Chromosome 8"/>
</dbReference>
<name>A0AAV7NAN9_PLEWA</name>
<evidence type="ECO:0000313" key="2">
    <source>
        <dbReference type="EMBL" id="KAJ1111739.1"/>
    </source>
</evidence>
<evidence type="ECO:0000259" key="1">
    <source>
        <dbReference type="PROSITE" id="PS50824"/>
    </source>
</evidence>
<organism evidence="2 3">
    <name type="scientific">Pleurodeles waltl</name>
    <name type="common">Iberian ribbed newt</name>
    <dbReference type="NCBI Taxonomy" id="8319"/>
    <lineage>
        <taxon>Eukaryota</taxon>
        <taxon>Metazoa</taxon>
        <taxon>Chordata</taxon>
        <taxon>Craniata</taxon>
        <taxon>Vertebrata</taxon>
        <taxon>Euteleostomi</taxon>
        <taxon>Amphibia</taxon>
        <taxon>Batrachia</taxon>
        <taxon>Caudata</taxon>
        <taxon>Salamandroidea</taxon>
        <taxon>Salamandridae</taxon>
        <taxon>Pleurodelinae</taxon>
        <taxon>Pleurodeles</taxon>
    </lineage>
</organism>
<protein>
    <recommendedName>
        <fullName evidence="1">Pyrin domain-containing protein</fullName>
    </recommendedName>
</protein>
<evidence type="ECO:0000313" key="3">
    <source>
        <dbReference type="Proteomes" id="UP001066276"/>
    </source>
</evidence>
<reference evidence="2" key="1">
    <citation type="journal article" date="2022" name="bioRxiv">
        <title>Sequencing and chromosome-scale assembly of the giantPleurodeles waltlgenome.</title>
        <authorList>
            <person name="Brown T."/>
            <person name="Elewa A."/>
            <person name="Iarovenko S."/>
            <person name="Subramanian E."/>
            <person name="Araus A.J."/>
            <person name="Petzold A."/>
            <person name="Susuki M."/>
            <person name="Suzuki K.-i.T."/>
            <person name="Hayashi T."/>
            <person name="Toyoda A."/>
            <person name="Oliveira C."/>
            <person name="Osipova E."/>
            <person name="Leigh N.D."/>
            <person name="Simon A."/>
            <person name="Yun M.H."/>
        </authorList>
    </citation>
    <scope>NUCLEOTIDE SEQUENCE</scope>
    <source>
        <strain evidence="2">20211129_DDA</strain>
        <tissue evidence="2">Liver</tissue>
    </source>
</reference>
<comment type="caution">
    <text evidence="2">The sequence shown here is derived from an EMBL/GenBank/DDBJ whole genome shotgun (WGS) entry which is preliminary data.</text>
</comment>
<gene>
    <name evidence="2" type="ORF">NDU88_000014</name>
</gene>
<feature type="domain" description="Pyrin" evidence="1">
    <location>
        <begin position="1"/>
        <end position="97"/>
    </location>
</feature>
<dbReference type="InterPro" id="IPR004020">
    <property type="entry name" value="DAPIN"/>
</dbReference>
<dbReference type="InterPro" id="IPR011029">
    <property type="entry name" value="DEATH-like_dom_sf"/>
</dbReference>
<keyword evidence="3" id="KW-1185">Reference proteome</keyword>
<dbReference type="PROSITE" id="PS50824">
    <property type="entry name" value="DAPIN"/>
    <property type="match status" value="1"/>
</dbReference>
<dbReference type="AlphaFoldDB" id="A0AAV7NAN9"/>
<dbReference type="Gene3D" id="1.10.533.10">
    <property type="entry name" value="Death Domain, Fas"/>
    <property type="match status" value="1"/>
</dbReference>
<dbReference type="SUPFAM" id="SSF47986">
    <property type="entry name" value="DEATH domain"/>
    <property type="match status" value="1"/>
</dbReference>